<dbReference type="InterPro" id="IPR004513">
    <property type="entry name" value="FtsX"/>
</dbReference>
<dbReference type="EMBL" id="PPUT01000008">
    <property type="protein sequence ID" value="RDC45603.1"/>
    <property type="molecule type" value="Genomic_DNA"/>
</dbReference>
<evidence type="ECO:0000256" key="7">
    <source>
        <dbReference type="ARBA" id="ARBA00022989"/>
    </source>
</evidence>
<proteinExistence type="inferred from homology"/>
<dbReference type="PANTHER" id="PTHR47755">
    <property type="entry name" value="CELL DIVISION PROTEIN FTSX"/>
    <property type="match status" value="1"/>
</dbReference>
<keyword evidence="9 10" id="KW-0131">Cell cycle</keyword>
<comment type="subcellular location">
    <subcellularLocation>
        <location evidence="1">Cell membrane</location>
        <topology evidence="1">Multi-pass membrane protein</topology>
    </subcellularLocation>
</comment>
<dbReference type="Pfam" id="PF18075">
    <property type="entry name" value="FtsX_ECD"/>
    <property type="match status" value="1"/>
</dbReference>
<evidence type="ECO:0000256" key="5">
    <source>
        <dbReference type="ARBA" id="ARBA00022618"/>
    </source>
</evidence>
<evidence type="ECO:0000256" key="10">
    <source>
        <dbReference type="PIRNR" id="PIRNR003097"/>
    </source>
</evidence>
<dbReference type="InterPro" id="IPR003838">
    <property type="entry name" value="ABC3_permease_C"/>
</dbReference>
<evidence type="ECO:0000256" key="8">
    <source>
        <dbReference type="ARBA" id="ARBA00023136"/>
    </source>
</evidence>
<evidence type="ECO:0000256" key="9">
    <source>
        <dbReference type="ARBA" id="ARBA00023306"/>
    </source>
</evidence>
<evidence type="ECO:0000256" key="3">
    <source>
        <dbReference type="ARBA" id="ARBA00021907"/>
    </source>
</evidence>
<dbReference type="PANTHER" id="PTHR47755:SF1">
    <property type="entry name" value="CELL DIVISION PROTEIN FTSX"/>
    <property type="match status" value="1"/>
</dbReference>
<dbReference type="GeneID" id="62677878"/>
<evidence type="ECO:0000256" key="4">
    <source>
        <dbReference type="ARBA" id="ARBA00022475"/>
    </source>
</evidence>
<dbReference type="GO" id="GO:0051301">
    <property type="term" value="P:cell division"/>
    <property type="evidence" value="ECO:0007669"/>
    <property type="project" value="UniProtKB-KW"/>
</dbReference>
<dbReference type="NCBIfam" id="NF038347">
    <property type="entry name" value="FtsX_Gpos"/>
    <property type="match status" value="1"/>
</dbReference>
<evidence type="ECO:0000259" key="11">
    <source>
        <dbReference type="Pfam" id="PF02687"/>
    </source>
</evidence>
<gene>
    <name evidence="13" type="ORF">C1850_04520</name>
</gene>
<dbReference type="InterPro" id="IPR040690">
    <property type="entry name" value="FtsX_ECD"/>
</dbReference>
<name>A0A369P0G7_9ACTN</name>
<feature type="domain" description="FtsX extracellular" evidence="12">
    <location>
        <begin position="57"/>
        <end position="143"/>
    </location>
</feature>
<dbReference type="Gene3D" id="3.30.70.3040">
    <property type="match status" value="1"/>
</dbReference>
<reference evidence="13 14" key="1">
    <citation type="journal article" date="2018" name="Elife">
        <title>Discovery and characterization of a prevalent human gut bacterial enzyme sufficient for the inactivation of a family of plant toxins.</title>
        <authorList>
            <person name="Koppel N."/>
            <person name="Bisanz J.E."/>
            <person name="Pandelia M.E."/>
            <person name="Turnbaugh P.J."/>
            <person name="Balskus E.P."/>
        </authorList>
    </citation>
    <scope>NUCLEOTIDE SEQUENCE [LARGE SCALE GENOMIC DNA]</scope>
    <source>
        <strain evidence="13 14">OB21 GAM 11</strain>
    </source>
</reference>
<accession>A0A369P0G7</accession>
<keyword evidence="4 10" id="KW-1003">Cell membrane</keyword>
<dbReference type="AlphaFoldDB" id="A0A369P0G7"/>
<keyword evidence="8 10" id="KW-0472">Membrane</keyword>
<organism evidence="13 14">
    <name type="scientific">Adlercreutzia equolifaciens subsp. celatus</name>
    <dbReference type="NCBI Taxonomy" id="394340"/>
    <lineage>
        <taxon>Bacteria</taxon>
        <taxon>Bacillati</taxon>
        <taxon>Actinomycetota</taxon>
        <taxon>Coriobacteriia</taxon>
        <taxon>Eggerthellales</taxon>
        <taxon>Eggerthellaceae</taxon>
        <taxon>Adlercreutzia</taxon>
    </lineage>
</organism>
<keyword evidence="6" id="KW-0812">Transmembrane</keyword>
<feature type="domain" description="ABC3 transporter permease C-terminal" evidence="11">
    <location>
        <begin position="184"/>
        <end position="303"/>
    </location>
</feature>
<dbReference type="Pfam" id="PF02687">
    <property type="entry name" value="FtsX"/>
    <property type="match status" value="1"/>
</dbReference>
<protein>
    <recommendedName>
        <fullName evidence="3 10">Cell division protein FtsX</fullName>
    </recommendedName>
</protein>
<comment type="caution">
    <text evidence="13">The sequence shown here is derived from an EMBL/GenBank/DDBJ whole genome shotgun (WGS) entry which is preliminary data.</text>
</comment>
<evidence type="ECO:0000259" key="12">
    <source>
        <dbReference type="Pfam" id="PF18075"/>
    </source>
</evidence>
<keyword evidence="5 10" id="KW-0132">Cell division</keyword>
<dbReference type="Proteomes" id="UP000253805">
    <property type="component" value="Unassembled WGS sequence"/>
</dbReference>
<evidence type="ECO:0000256" key="1">
    <source>
        <dbReference type="ARBA" id="ARBA00004651"/>
    </source>
</evidence>
<dbReference type="InterPro" id="IPR058204">
    <property type="entry name" value="FtsX_firmicutes-type"/>
</dbReference>
<keyword evidence="7" id="KW-1133">Transmembrane helix</keyword>
<dbReference type="PIRSF" id="PIRSF003097">
    <property type="entry name" value="FtsX"/>
    <property type="match status" value="1"/>
</dbReference>
<evidence type="ECO:0000313" key="13">
    <source>
        <dbReference type="EMBL" id="RDC45603.1"/>
    </source>
</evidence>
<evidence type="ECO:0000313" key="14">
    <source>
        <dbReference type="Proteomes" id="UP000253805"/>
    </source>
</evidence>
<dbReference type="GO" id="GO:0005886">
    <property type="term" value="C:plasma membrane"/>
    <property type="evidence" value="ECO:0007669"/>
    <property type="project" value="UniProtKB-SubCell"/>
</dbReference>
<sequence length="304" mass="32978">MSSLFYFFKESLQGFARNLSTTLGSIITIFLSLLIIGVFLVGGTIVERLVSSIEDEVSITAYVADDAPQESIDAVTAMIQGMDGVESVGFTTKEQALENFSNSMTTNPEIIEQLDGTNPLPASIDVSLADPQKVDEIAAAIEADETFRSICDEPDNPADSLKYGQKTVDRLFSVTKYVRYLGVALVLLLVFIALVFINNTIRLAIMARRKEIAIMRLVGASNGFIRGPFLMEGALHALIGSLLAVGVLQVLRMYGIPKLQSALSFLSLDVSGNTYIMIYIVLVVAGLVIGLLGSAFAMRRYLKV</sequence>
<evidence type="ECO:0000256" key="6">
    <source>
        <dbReference type="ARBA" id="ARBA00022692"/>
    </source>
</evidence>
<dbReference type="RefSeq" id="WP_022740139.1">
    <property type="nucleotide sequence ID" value="NZ_AP024470.1"/>
</dbReference>
<comment type="similarity">
    <text evidence="2 10">Belongs to the ABC-4 integral membrane protein family. FtsX subfamily.</text>
</comment>
<evidence type="ECO:0000256" key="2">
    <source>
        <dbReference type="ARBA" id="ARBA00007379"/>
    </source>
</evidence>